<feature type="domain" description="RCK N-terminal" evidence="12">
    <location>
        <begin position="402"/>
        <end position="495"/>
    </location>
</feature>
<dbReference type="GO" id="GO:0015297">
    <property type="term" value="F:antiporter activity"/>
    <property type="evidence" value="ECO:0007669"/>
    <property type="project" value="UniProtKB-KW"/>
</dbReference>
<evidence type="ECO:0000256" key="6">
    <source>
        <dbReference type="ARBA" id="ARBA00022989"/>
    </source>
</evidence>
<keyword evidence="2" id="KW-0813">Transport</keyword>
<gene>
    <name evidence="13" type="primary">nhaP</name>
    <name evidence="13" type="ordered locus">ABO_1404</name>
</gene>
<feature type="transmembrane region" description="Helical" evidence="10">
    <location>
        <begin position="182"/>
        <end position="207"/>
    </location>
</feature>
<feature type="transmembrane region" description="Helical" evidence="10">
    <location>
        <begin position="273"/>
        <end position="289"/>
    </location>
</feature>
<evidence type="ECO:0000259" key="11">
    <source>
        <dbReference type="Pfam" id="PF00999"/>
    </source>
</evidence>
<feature type="transmembrane region" description="Helical" evidence="10">
    <location>
        <begin position="150"/>
        <end position="170"/>
    </location>
</feature>
<dbReference type="Gene3D" id="1.20.1530.20">
    <property type="match status" value="1"/>
</dbReference>
<dbReference type="RefSeq" id="WP_011588685.1">
    <property type="nucleotide sequence ID" value="NC_008260.1"/>
</dbReference>
<name>Q0VPP6_ALCBS</name>
<protein>
    <submittedName>
        <fullName evidence="13">NhaP-type Na+/H+ and K+/H+ antiporters</fullName>
    </submittedName>
</protein>
<feature type="transmembrane region" description="Helical" evidence="10">
    <location>
        <begin position="366"/>
        <end position="383"/>
    </location>
</feature>
<proteinExistence type="predicted"/>
<dbReference type="InterPro" id="IPR036291">
    <property type="entry name" value="NAD(P)-bd_dom_sf"/>
</dbReference>
<dbReference type="GO" id="GO:1902600">
    <property type="term" value="P:proton transmembrane transport"/>
    <property type="evidence" value="ECO:0007669"/>
    <property type="project" value="InterPro"/>
</dbReference>
<dbReference type="eggNOG" id="COG1226">
    <property type="taxonomic scope" value="Bacteria"/>
</dbReference>
<dbReference type="Proteomes" id="UP000008871">
    <property type="component" value="Chromosome"/>
</dbReference>
<keyword evidence="7" id="KW-0406">Ion transport</keyword>
<feature type="transmembrane region" description="Helical" evidence="10">
    <location>
        <begin position="92"/>
        <end position="112"/>
    </location>
</feature>
<evidence type="ECO:0000256" key="9">
    <source>
        <dbReference type="SAM" id="MobiDB-lite"/>
    </source>
</evidence>
<feature type="compositionally biased region" description="Polar residues" evidence="9">
    <location>
        <begin position="641"/>
        <end position="652"/>
    </location>
</feature>
<keyword evidence="8 10" id="KW-0472">Membrane</keyword>
<accession>Q0VPP6</accession>
<evidence type="ECO:0000256" key="8">
    <source>
        <dbReference type="ARBA" id="ARBA00023136"/>
    </source>
</evidence>
<comment type="subcellular location">
    <subcellularLocation>
        <location evidence="1">Cell membrane</location>
        <topology evidence="1">Multi-pass membrane protein</topology>
    </subcellularLocation>
</comment>
<dbReference type="Gene3D" id="3.40.50.720">
    <property type="entry name" value="NAD(P)-binding Rossmann-like Domain"/>
    <property type="match status" value="1"/>
</dbReference>
<feature type="transmembrane region" description="Helical" evidence="10">
    <location>
        <begin position="31"/>
        <end position="48"/>
    </location>
</feature>
<keyword evidence="6 10" id="KW-1133">Transmembrane helix</keyword>
<feature type="compositionally biased region" description="Basic and acidic residues" evidence="9">
    <location>
        <begin position="600"/>
        <end position="612"/>
    </location>
</feature>
<keyword evidence="3" id="KW-0050">Antiport</keyword>
<feature type="transmembrane region" description="Helical" evidence="10">
    <location>
        <begin position="54"/>
        <end position="71"/>
    </location>
</feature>
<evidence type="ECO:0000256" key="4">
    <source>
        <dbReference type="ARBA" id="ARBA00022475"/>
    </source>
</evidence>
<dbReference type="GO" id="GO:0006813">
    <property type="term" value="P:potassium ion transport"/>
    <property type="evidence" value="ECO:0007669"/>
    <property type="project" value="InterPro"/>
</dbReference>
<evidence type="ECO:0000259" key="12">
    <source>
        <dbReference type="Pfam" id="PF02254"/>
    </source>
</evidence>
<dbReference type="HOGENOM" id="CLU_005912_10_1_6"/>
<dbReference type="SUPFAM" id="SSF51735">
    <property type="entry name" value="NAD(P)-binding Rossmann-fold domains"/>
    <property type="match status" value="1"/>
</dbReference>
<evidence type="ECO:0000256" key="10">
    <source>
        <dbReference type="SAM" id="Phobius"/>
    </source>
</evidence>
<keyword evidence="14" id="KW-1185">Reference proteome</keyword>
<evidence type="ECO:0000256" key="5">
    <source>
        <dbReference type="ARBA" id="ARBA00022692"/>
    </source>
</evidence>
<dbReference type="PANTHER" id="PTHR32507:SF0">
    <property type="entry name" value="NA(+)_H(+) ANTIPORTER 2-RELATED"/>
    <property type="match status" value="1"/>
</dbReference>
<keyword evidence="4" id="KW-1003">Cell membrane</keyword>
<dbReference type="Pfam" id="PF00999">
    <property type="entry name" value="Na_H_Exchanger"/>
    <property type="match status" value="1"/>
</dbReference>
<keyword evidence="5 10" id="KW-0812">Transmembrane</keyword>
<feature type="domain" description="Cation/H+ exchanger transmembrane" evidence="11">
    <location>
        <begin position="14"/>
        <end position="389"/>
    </location>
</feature>
<organism evidence="13 14">
    <name type="scientific">Alcanivorax borkumensis (strain ATCC 700651 / DSM 11573 / NCIMB 13689 / SK2)</name>
    <dbReference type="NCBI Taxonomy" id="393595"/>
    <lineage>
        <taxon>Bacteria</taxon>
        <taxon>Pseudomonadati</taxon>
        <taxon>Pseudomonadota</taxon>
        <taxon>Gammaproteobacteria</taxon>
        <taxon>Oceanospirillales</taxon>
        <taxon>Alcanivoracaceae</taxon>
        <taxon>Alcanivorax</taxon>
    </lineage>
</organism>
<sequence>MDLSVPFQLAIITVVAFLCQWLSWRIKLPAILPLLLTGLALGPLWGVLQPKELFGDLLLPGVSLAVSIILFEGAMTLRFDEIRGLEKTVRRLVTWGALVTWSIVTVSAWWVLKLPLGLALLFGALVVVTGPTVIVPLLRSVRPVSSVSRLLRWEGIVIDPLGAIFAVLAYELVVASGQDGAILHTLWLFFQTIGVGAAIGCAVAFGLAELLRRHLIPEYLRSFLVLSSIIGEFVLANGLSEESGLVAVTVTGIVLANRKGVRTDDILHFKENLSVMLISGLFIVLAARLEMSELSQLGATALAVLVIIQFVARPLSVWLSTLGSSLNWREKSLLAWIAPRGIVAAAISALFAERLQQNGVPGAEKLVPLTFMVIIGTVALQSLTARPLARLLKVAEPAPRGFLIIGANPVARAIGAALQKNQYPVVVTDSSWESIRSARMEGLGTFYGNPVSQHADQYLDLVGYGKLLGLSPRRELNTMATMRYRLEFGEQNIFSLPTQKTEKEVKHEVAPEHRGATLFAPDMTYARLASLLSQGAEIRKTRLTEEFSFQAYNETPGRQVWPLFAIDPREHIVVFSAEESPEPKAGWYILGLVKEDAAKEEKKAEARAEAAAEKVATANKSEDKNESKTHKRDEKTDTNKGSKQTAGKTQQN</sequence>
<dbReference type="Pfam" id="PF02254">
    <property type="entry name" value="TrkA_N"/>
    <property type="match status" value="1"/>
</dbReference>
<feature type="transmembrane region" description="Helical" evidence="10">
    <location>
        <begin position="333"/>
        <end position="351"/>
    </location>
</feature>
<dbReference type="eggNOG" id="COG0025">
    <property type="taxonomic scope" value="Bacteria"/>
</dbReference>
<dbReference type="PANTHER" id="PTHR32507">
    <property type="entry name" value="NA(+)/H(+) ANTIPORTER 1"/>
    <property type="match status" value="1"/>
</dbReference>
<evidence type="ECO:0000313" key="14">
    <source>
        <dbReference type="Proteomes" id="UP000008871"/>
    </source>
</evidence>
<dbReference type="InterPro" id="IPR038770">
    <property type="entry name" value="Na+/solute_symporter_sf"/>
</dbReference>
<dbReference type="AlphaFoldDB" id="Q0VPP6"/>
<dbReference type="GO" id="GO:0005886">
    <property type="term" value="C:plasma membrane"/>
    <property type="evidence" value="ECO:0007669"/>
    <property type="project" value="UniProtKB-SubCell"/>
</dbReference>
<feature type="transmembrane region" description="Helical" evidence="10">
    <location>
        <begin position="295"/>
        <end position="312"/>
    </location>
</feature>
<evidence type="ECO:0000256" key="2">
    <source>
        <dbReference type="ARBA" id="ARBA00022448"/>
    </source>
</evidence>
<dbReference type="KEGG" id="abo:ABO_1404"/>
<feature type="transmembrane region" description="Helical" evidence="10">
    <location>
        <begin position="6"/>
        <end position="24"/>
    </location>
</feature>
<dbReference type="InterPro" id="IPR006153">
    <property type="entry name" value="Cation/H_exchanger_TM"/>
</dbReference>
<evidence type="ECO:0000256" key="7">
    <source>
        <dbReference type="ARBA" id="ARBA00023065"/>
    </source>
</evidence>
<reference evidence="13 14" key="1">
    <citation type="journal article" date="2006" name="Nat. Biotechnol.">
        <title>Genome sequence of the ubiquitous hydrocarbon-degrading marine bacterium Alcanivorax borkumensis.</title>
        <authorList>
            <person name="Schneiker S."/>
            <person name="Martins dos Santos V.A.P."/>
            <person name="Bartels D."/>
            <person name="Bekel T."/>
            <person name="Brecht M."/>
            <person name="Buhrmester J."/>
            <person name="Chernikova T.N."/>
            <person name="Denaro R."/>
            <person name="Ferrer M."/>
            <person name="Gertler C."/>
            <person name="Goesmann A."/>
            <person name="Golyshina O.V."/>
            <person name="Kaminski F."/>
            <person name="Khachane A.N."/>
            <person name="Lang S."/>
            <person name="Linke B."/>
            <person name="McHardy A.C."/>
            <person name="Meyer F."/>
            <person name="Nechitaylo T."/>
            <person name="Puehler A."/>
            <person name="Regenhardt D."/>
            <person name="Rupp O."/>
            <person name="Sabirova J.S."/>
            <person name="Selbitschka W."/>
            <person name="Yakimov M.M."/>
            <person name="Timmis K.N."/>
            <person name="Vorhoelter F.-J."/>
            <person name="Weidner S."/>
            <person name="Kaiser O."/>
            <person name="Golyshin P.N."/>
        </authorList>
    </citation>
    <scope>NUCLEOTIDE SEQUENCE [LARGE SCALE GENOMIC DNA]</scope>
    <source>
        <strain evidence="14">ATCC 700651 / DSM 11573 / NCIMB 13689 / SK2</strain>
    </source>
</reference>
<dbReference type="STRING" id="393595.ABO_1404"/>
<feature type="compositionally biased region" description="Basic and acidic residues" evidence="9">
    <location>
        <begin position="620"/>
        <end position="640"/>
    </location>
</feature>
<dbReference type="OrthoDB" id="570124at2"/>
<evidence type="ECO:0000313" key="13">
    <source>
        <dbReference type="EMBL" id="CAL16852.1"/>
    </source>
</evidence>
<dbReference type="InterPro" id="IPR003148">
    <property type="entry name" value="RCK_N"/>
</dbReference>
<feature type="transmembrane region" description="Helical" evidence="10">
    <location>
        <begin position="118"/>
        <end position="138"/>
    </location>
</feature>
<feature type="region of interest" description="Disordered" evidence="9">
    <location>
        <begin position="600"/>
        <end position="652"/>
    </location>
</feature>
<dbReference type="EMBL" id="AM286690">
    <property type="protein sequence ID" value="CAL16852.1"/>
    <property type="molecule type" value="Genomic_DNA"/>
</dbReference>
<evidence type="ECO:0000256" key="1">
    <source>
        <dbReference type="ARBA" id="ARBA00004651"/>
    </source>
</evidence>
<evidence type="ECO:0000256" key="3">
    <source>
        <dbReference type="ARBA" id="ARBA00022449"/>
    </source>
</evidence>